<evidence type="ECO:0000313" key="2">
    <source>
        <dbReference type="Proteomes" id="UP001281410"/>
    </source>
</evidence>
<gene>
    <name evidence="1" type="ORF">Dsin_015584</name>
</gene>
<comment type="caution">
    <text evidence="1">The sequence shown here is derived from an EMBL/GenBank/DDBJ whole genome shotgun (WGS) entry which is preliminary data.</text>
</comment>
<sequence>MAPFATMILGIPLLLLEGNGVIELLQTPPTIESSLVIIFTSEVLAFCLNFSIVYVIHSITAVTFNVAGNLKNVACFGNLLVRLRDLHVLDVLQNLATQVTFDDFGLFCMVSWATWEDRNAILNYGKAKDPGMAVAWVMDLHDEFQNK</sequence>
<dbReference type="AlphaFoldDB" id="A0AAE0E646"/>
<evidence type="ECO:0000313" key="1">
    <source>
        <dbReference type="EMBL" id="KAK3210878.1"/>
    </source>
</evidence>
<dbReference type="Proteomes" id="UP001281410">
    <property type="component" value="Unassembled WGS sequence"/>
</dbReference>
<reference evidence="1" key="1">
    <citation type="journal article" date="2023" name="Plant J.">
        <title>Genome sequences and population genomics provide insights into the demographic history, inbreeding, and mutation load of two 'living fossil' tree species of Dipteronia.</title>
        <authorList>
            <person name="Feng Y."/>
            <person name="Comes H.P."/>
            <person name="Chen J."/>
            <person name="Zhu S."/>
            <person name="Lu R."/>
            <person name="Zhang X."/>
            <person name="Li P."/>
            <person name="Qiu J."/>
            <person name="Olsen K.M."/>
            <person name="Qiu Y."/>
        </authorList>
    </citation>
    <scope>NUCLEOTIDE SEQUENCE</scope>
    <source>
        <strain evidence="1">NBL</strain>
    </source>
</reference>
<keyword evidence="2" id="KW-1185">Reference proteome</keyword>
<protein>
    <submittedName>
        <fullName evidence="1">Uncharacterized protein</fullName>
    </submittedName>
</protein>
<dbReference type="EMBL" id="JANJYJ010000005">
    <property type="protein sequence ID" value="KAK3210878.1"/>
    <property type="molecule type" value="Genomic_DNA"/>
</dbReference>
<proteinExistence type="predicted"/>
<organism evidence="1 2">
    <name type="scientific">Dipteronia sinensis</name>
    <dbReference type="NCBI Taxonomy" id="43782"/>
    <lineage>
        <taxon>Eukaryota</taxon>
        <taxon>Viridiplantae</taxon>
        <taxon>Streptophyta</taxon>
        <taxon>Embryophyta</taxon>
        <taxon>Tracheophyta</taxon>
        <taxon>Spermatophyta</taxon>
        <taxon>Magnoliopsida</taxon>
        <taxon>eudicotyledons</taxon>
        <taxon>Gunneridae</taxon>
        <taxon>Pentapetalae</taxon>
        <taxon>rosids</taxon>
        <taxon>malvids</taxon>
        <taxon>Sapindales</taxon>
        <taxon>Sapindaceae</taxon>
        <taxon>Hippocastanoideae</taxon>
        <taxon>Acereae</taxon>
        <taxon>Dipteronia</taxon>
    </lineage>
</organism>
<accession>A0AAE0E646</accession>
<name>A0AAE0E646_9ROSI</name>